<organism evidence="1 2">
    <name type="scientific">Elaphomyces granulatus</name>
    <dbReference type="NCBI Taxonomy" id="519963"/>
    <lineage>
        <taxon>Eukaryota</taxon>
        <taxon>Fungi</taxon>
        <taxon>Dikarya</taxon>
        <taxon>Ascomycota</taxon>
        <taxon>Pezizomycotina</taxon>
        <taxon>Eurotiomycetes</taxon>
        <taxon>Eurotiomycetidae</taxon>
        <taxon>Eurotiales</taxon>
        <taxon>Elaphomycetaceae</taxon>
        <taxon>Elaphomyces</taxon>
    </lineage>
</organism>
<dbReference type="EMBL" id="NPHW01003792">
    <property type="protein sequence ID" value="OXV08953.1"/>
    <property type="molecule type" value="Genomic_DNA"/>
</dbReference>
<proteinExistence type="predicted"/>
<dbReference type="PANTHER" id="PTHR36839:SF1">
    <property type="entry name" value="METALLO-BETA-LACTAMASE FAMILY PROTEIN (AFU_ORTHOLOGUE AFUA_5G12770)"/>
    <property type="match status" value="1"/>
</dbReference>
<dbReference type="PANTHER" id="PTHR36839">
    <property type="entry name" value="METALLO-BETA-LACTAMASE FAMILY PROTEIN (AFU_ORTHOLOGUE AFUA_5G12770)"/>
    <property type="match status" value="1"/>
</dbReference>
<sequence>MLDSKKYRNELEKDPDNPCLVSIYTIPQVAIGQRAILCCTPLGNILWDCITYIDDETVKRIQDLGGIAAIVISHPHYYSTCLHWTEAFNCKVYLSADDEEWVMRRGPQQEMWREPSLQLLPGDGDPSYFEFMAVKTGGHFPGSSVLWWKRTNKLLVADTITVVPSGLYHIDRPPNTVSFTFMWSYPNFIPLHPDEIHNIWKAIKDLDFEDTHGAFLGRDTRGNSKRRVLDSAKIIIKAMGHPTHAIHHEKH</sequence>
<dbReference type="OrthoDB" id="17458at2759"/>
<dbReference type="Gene3D" id="3.60.15.10">
    <property type="entry name" value="Ribonuclease Z/Hydroxyacylglutathione hydrolase-like"/>
    <property type="match status" value="1"/>
</dbReference>
<dbReference type="AlphaFoldDB" id="A0A232LXQ9"/>
<evidence type="ECO:0000313" key="1">
    <source>
        <dbReference type="EMBL" id="OXV08953.1"/>
    </source>
</evidence>
<keyword evidence="2" id="KW-1185">Reference proteome</keyword>
<gene>
    <name evidence="1" type="ORF">Egran_03284</name>
</gene>
<dbReference type="InterPro" id="IPR036866">
    <property type="entry name" value="RibonucZ/Hydroxyglut_hydro"/>
</dbReference>
<protein>
    <recommendedName>
        <fullName evidence="3">Metallo-beta-lactamase domain-containing protein</fullName>
    </recommendedName>
</protein>
<name>A0A232LXQ9_9EURO</name>
<reference evidence="1 2" key="1">
    <citation type="journal article" date="2015" name="Environ. Microbiol.">
        <title>Metagenome sequence of Elaphomyces granulatus from sporocarp tissue reveals Ascomycota ectomycorrhizal fingerprints of genome expansion and a Proteobacteria-rich microbiome.</title>
        <authorList>
            <person name="Quandt C.A."/>
            <person name="Kohler A."/>
            <person name="Hesse C.N."/>
            <person name="Sharpton T.J."/>
            <person name="Martin F."/>
            <person name="Spatafora J.W."/>
        </authorList>
    </citation>
    <scope>NUCLEOTIDE SEQUENCE [LARGE SCALE GENOMIC DNA]</scope>
    <source>
        <strain evidence="1 2">OSC145934</strain>
    </source>
</reference>
<evidence type="ECO:0008006" key="3">
    <source>
        <dbReference type="Google" id="ProtNLM"/>
    </source>
</evidence>
<accession>A0A232LXQ9</accession>
<dbReference type="Proteomes" id="UP000243515">
    <property type="component" value="Unassembled WGS sequence"/>
</dbReference>
<comment type="caution">
    <text evidence="1">The sequence shown here is derived from an EMBL/GenBank/DDBJ whole genome shotgun (WGS) entry which is preliminary data.</text>
</comment>
<dbReference type="SUPFAM" id="SSF56281">
    <property type="entry name" value="Metallo-hydrolase/oxidoreductase"/>
    <property type="match status" value="1"/>
</dbReference>
<evidence type="ECO:0000313" key="2">
    <source>
        <dbReference type="Proteomes" id="UP000243515"/>
    </source>
</evidence>